<dbReference type="AlphaFoldDB" id="A0A330G835"/>
<protein>
    <submittedName>
        <fullName evidence="1">Uncharacterized protein</fullName>
    </submittedName>
</protein>
<dbReference type="EMBL" id="QMDH01000051">
    <property type="protein sequence ID" value="RAZ63455.1"/>
    <property type="molecule type" value="Genomic_DNA"/>
</dbReference>
<evidence type="ECO:0000313" key="2">
    <source>
        <dbReference type="Proteomes" id="UP000251576"/>
    </source>
</evidence>
<proteinExistence type="predicted"/>
<gene>
    <name evidence="1" type="ORF">DP202_20660</name>
</gene>
<sequence length="66" mass="7274">VKNPCHFEFPQRFSDNFLKSSAASLFAASRGVHITLSRFRVKRLFSLFSADPAACVPLFRVSGGAL</sequence>
<comment type="caution">
    <text evidence="1">The sequence shown here is derived from an EMBL/GenBank/DDBJ whole genome shotgun (WGS) entry which is preliminary data.</text>
</comment>
<name>A0A330G835_ENTCL</name>
<feature type="non-terminal residue" evidence="1">
    <location>
        <position position="1"/>
    </location>
</feature>
<organism evidence="1 2">
    <name type="scientific">Enterobacter cloacae</name>
    <dbReference type="NCBI Taxonomy" id="550"/>
    <lineage>
        <taxon>Bacteria</taxon>
        <taxon>Pseudomonadati</taxon>
        <taxon>Pseudomonadota</taxon>
        <taxon>Gammaproteobacteria</taxon>
        <taxon>Enterobacterales</taxon>
        <taxon>Enterobacteriaceae</taxon>
        <taxon>Enterobacter</taxon>
        <taxon>Enterobacter cloacae complex</taxon>
    </lineage>
</organism>
<dbReference type="Proteomes" id="UP000251576">
    <property type="component" value="Unassembled WGS sequence"/>
</dbReference>
<accession>A0A330G835</accession>
<dbReference type="RefSeq" id="WP_112781709.1">
    <property type="nucleotide sequence ID" value="NZ_CABMNQ010000051.1"/>
</dbReference>
<evidence type="ECO:0000313" key="1">
    <source>
        <dbReference type="EMBL" id="RAZ63455.1"/>
    </source>
</evidence>
<reference evidence="1 2" key="1">
    <citation type="submission" date="2018-06" db="EMBL/GenBank/DDBJ databases">
        <title>ACT-28, a chromosomally-encoded AmpC with carbapenemase activity from Enterobacter kobei.</title>
        <authorList>
            <person name="Jousset A.B."/>
            <person name="Oueslati S."/>
            <person name="Bernabeu S."/>
            <person name="Takissian J."/>
            <person name="Creton E."/>
            <person name="Vogel A."/>
            <person name="Cotellon G."/>
            <person name="Bonnin R.A."/>
            <person name="Dortet L."/>
            <person name="Naas T."/>
        </authorList>
    </citation>
    <scope>NUCLEOTIDE SEQUENCE [LARGE SCALE GENOMIC DNA]</scope>
    <source>
        <strain evidence="1 2">99B3</strain>
    </source>
</reference>